<evidence type="ECO:0000256" key="2">
    <source>
        <dbReference type="ARBA" id="ARBA00023002"/>
    </source>
</evidence>
<gene>
    <name evidence="4" type="ORF">IQ249_16620</name>
</gene>
<organism evidence="4 5">
    <name type="scientific">Lusitaniella coriacea LEGE 07157</name>
    <dbReference type="NCBI Taxonomy" id="945747"/>
    <lineage>
        <taxon>Bacteria</taxon>
        <taxon>Bacillati</taxon>
        <taxon>Cyanobacteriota</taxon>
        <taxon>Cyanophyceae</taxon>
        <taxon>Spirulinales</taxon>
        <taxon>Lusitaniellaceae</taxon>
        <taxon>Lusitaniella</taxon>
    </lineage>
</organism>
<dbReference type="PANTHER" id="PTHR44196:SF2">
    <property type="entry name" value="SHORT-CHAIN DEHYDROGENASE-RELATED"/>
    <property type="match status" value="1"/>
</dbReference>
<sequence length="260" mass="28691">MQETVLITGASSGIGRELAKVFGKKQYNLVLVSRNEAKLNSLKTELETQENIQVIVIAKDLSKSNTATEIFEKLTKKNIIIDILINNAGFGEYGLFTDTNWQKEEQMIWVNILALTHLTKLFLPGMIARKTGKILNLASTAAFQPGPLMAVYYATKAYVLSFSCAIANELENTGVTVTVLCPGPTASEFQAISGMGQSKIIQGKKLPTSADVAQFGYDVLQHGRTVAIHGFTNKLLTFFAQLMPRKPVTQFVRFLQERPE</sequence>
<dbReference type="AlphaFoldDB" id="A0A8J7E2B7"/>
<keyword evidence="2" id="KW-0560">Oxidoreductase</keyword>
<dbReference type="InterPro" id="IPR002347">
    <property type="entry name" value="SDR_fam"/>
</dbReference>
<keyword evidence="5" id="KW-1185">Reference proteome</keyword>
<dbReference type="PANTHER" id="PTHR44196">
    <property type="entry name" value="DEHYDROGENASE/REDUCTASE SDR FAMILY MEMBER 7B"/>
    <property type="match status" value="1"/>
</dbReference>
<dbReference type="Gene3D" id="3.40.50.720">
    <property type="entry name" value="NAD(P)-binding Rossmann-like Domain"/>
    <property type="match status" value="1"/>
</dbReference>
<evidence type="ECO:0000313" key="4">
    <source>
        <dbReference type="EMBL" id="MBE9117524.1"/>
    </source>
</evidence>
<dbReference type="EMBL" id="JADEWZ010000026">
    <property type="protein sequence ID" value="MBE9117524.1"/>
    <property type="molecule type" value="Genomic_DNA"/>
</dbReference>
<evidence type="ECO:0000256" key="1">
    <source>
        <dbReference type="ARBA" id="ARBA00006484"/>
    </source>
</evidence>
<comment type="similarity">
    <text evidence="1 3">Belongs to the short-chain dehydrogenases/reductases (SDR) family.</text>
</comment>
<dbReference type="PRINTS" id="PR00080">
    <property type="entry name" value="SDRFAMILY"/>
</dbReference>
<comment type="caution">
    <text evidence="4">The sequence shown here is derived from an EMBL/GenBank/DDBJ whole genome shotgun (WGS) entry which is preliminary data.</text>
</comment>
<evidence type="ECO:0000256" key="3">
    <source>
        <dbReference type="RuleBase" id="RU000363"/>
    </source>
</evidence>
<protein>
    <submittedName>
        <fullName evidence="4">SDR family oxidoreductase</fullName>
    </submittedName>
</protein>
<accession>A0A8J7E2B7</accession>
<dbReference type="SUPFAM" id="SSF51735">
    <property type="entry name" value="NAD(P)-binding Rossmann-fold domains"/>
    <property type="match status" value="1"/>
</dbReference>
<proteinExistence type="inferred from homology"/>
<dbReference type="GO" id="GO:0016020">
    <property type="term" value="C:membrane"/>
    <property type="evidence" value="ECO:0007669"/>
    <property type="project" value="TreeGrafter"/>
</dbReference>
<dbReference type="Pfam" id="PF00106">
    <property type="entry name" value="adh_short"/>
    <property type="match status" value="1"/>
</dbReference>
<dbReference type="PRINTS" id="PR00081">
    <property type="entry name" value="GDHRDH"/>
</dbReference>
<dbReference type="InterPro" id="IPR036291">
    <property type="entry name" value="NAD(P)-bd_dom_sf"/>
</dbReference>
<evidence type="ECO:0000313" key="5">
    <source>
        <dbReference type="Proteomes" id="UP000654482"/>
    </source>
</evidence>
<dbReference type="RefSeq" id="WP_194030612.1">
    <property type="nucleotide sequence ID" value="NZ_JADEWZ010000026.1"/>
</dbReference>
<reference evidence="4" key="1">
    <citation type="submission" date="2020-10" db="EMBL/GenBank/DDBJ databases">
        <authorList>
            <person name="Castelo-Branco R."/>
            <person name="Eusebio N."/>
            <person name="Adriana R."/>
            <person name="Vieira A."/>
            <person name="Brugerolle De Fraissinette N."/>
            <person name="Rezende De Castro R."/>
            <person name="Schneider M.P."/>
            <person name="Vasconcelos V."/>
            <person name="Leao P.N."/>
        </authorList>
    </citation>
    <scope>NUCLEOTIDE SEQUENCE</scope>
    <source>
        <strain evidence="4">LEGE 07157</strain>
    </source>
</reference>
<dbReference type="PIRSF" id="PIRSF000126">
    <property type="entry name" value="11-beta-HSD1"/>
    <property type="match status" value="1"/>
</dbReference>
<dbReference type="Proteomes" id="UP000654482">
    <property type="component" value="Unassembled WGS sequence"/>
</dbReference>
<dbReference type="GO" id="GO:0016491">
    <property type="term" value="F:oxidoreductase activity"/>
    <property type="evidence" value="ECO:0007669"/>
    <property type="project" value="UniProtKB-KW"/>
</dbReference>
<name>A0A8J7E2B7_9CYAN</name>